<protein>
    <submittedName>
        <fullName evidence="3">Helix-turn-helix transcriptional regulator</fullName>
    </submittedName>
</protein>
<dbReference type="EMBL" id="CP071869">
    <property type="protein sequence ID" value="QTE21089.1"/>
    <property type="molecule type" value="Genomic_DNA"/>
</dbReference>
<dbReference type="PANTHER" id="PTHR46797">
    <property type="entry name" value="HTH-TYPE TRANSCRIPTIONAL REGULATOR"/>
    <property type="match status" value="1"/>
</dbReference>
<evidence type="ECO:0000313" key="4">
    <source>
        <dbReference type="Proteomes" id="UP000663920"/>
    </source>
</evidence>
<dbReference type="AlphaFoldDB" id="A0A975H5P6"/>
<accession>A0A975H5P6</accession>
<dbReference type="InterPro" id="IPR010982">
    <property type="entry name" value="Lambda_DNA-bd_dom_sf"/>
</dbReference>
<sequence length="129" mass="14596">MEPTQALLLANIKRIRKEKGLTQKDVAEGCGMLVPTYSRLERGGSNPSLASMVRIAKALAVDVVELFQSSEIKDRSVAEKLVLVNDLSEYNRNVVTILLDSMIEKDRVEKLQQIKMKSRLVELEKIRKK</sequence>
<dbReference type="CDD" id="cd00093">
    <property type="entry name" value="HTH_XRE"/>
    <property type="match status" value="1"/>
</dbReference>
<dbReference type="Proteomes" id="UP000663920">
    <property type="component" value="Chromosome"/>
</dbReference>
<proteinExistence type="predicted"/>
<evidence type="ECO:0000256" key="1">
    <source>
        <dbReference type="ARBA" id="ARBA00023125"/>
    </source>
</evidence>
<dbReference type="GO" id="GO:0003677">
    <property type="term" value="F:DNA binding"/>
    <property type="evidence" value="ECO:0007669"/>
    <property type="project" value="UniProtKB-KW"/>
</dbReference>
<reference evidence="3 4" key="1">
    <citation type="submission" date="2021-03" db="EMBL/GenBank/DDBJ databases">
        <title>Complete genome of Polaribacter_sp.SM13.</title>
        <authorList>
            <person name="Jeong S.W."/>
            <person name="Bae J.W."/>
        </authorList>
    </citation>
    <scope>NUCLEOTIDE SEQUENCE [LARGE SCALE GENOMIC DNA]</scope>
    <source>
        <strain evidence="3 4">SM13</strain>
    </source>
</reference>
<dbReference type="InterPro" id="IPR001387">
    <property type="entry name" value="Cro/C1-type_HTH"/>
</dbReference>
<feature type="domain" description="HTH cro/C1-type" evidence="2">
    <location>
        <begin position="12"/>
        <end position="66"/>
    </location>
</feature>
<dbReference type="PANTHER" id="PTHR46797:SF1">
    <property type="entry name" value="METHYLPHOSPHONATE SYNTHASE"/>
    <property type="match status" value="1"/>
</dbReference>
<dbReference type="SMART" id="SM00530">
    <property type="entry name" value="HTH_XRE"/>
    <property type="match status" value="1"/>
</dbReference>
<dbReference type="Gene3D" id="1.10.260.40">
    <property type="entry name" value="lambda repressor-like DNA-binding domains"/>
    <property type="match status" value="1"/>
</dbReference>
<gene>
    <name evidence="3" type="ORF">J3359_09525</name>
</gene>
<dbReference type="GO" id="GO:0005829">
    <property type="term" value="C:cytosol"/>
    <property type="evidence" value="ECO:0007669"/>
    <property type="project" value="TreeGrafter"/>
</dbReference>
<evidence type="ECO:0000313" key="3">
    <source>
        <dbReference type="EMBL" id="QTE21089.1"/>
    </source>
</evidence>
<dbReference type="InterPro" id="IPR050807">
    <property type="entry name" value="TransReg_Diox_bact_type"/>
</dbReference>
<dbReference type="SUPFAM" id="SSF47413">
    <property type="entry name" value="lambda repressor-like DNA-binding domains"/>
    <property type="match status" value="1"/>
</dbReference>
<dbReference type="GO" id="GO:0003700">
    <property type="term" value="F:DNA-binding transcription factor activity"/>
    <property type="evidence" value="ECO:0007669"/>
    <property type="project" value="TreeGrafter"/>
</dbReference>
<keyword evidence="4" id="KW-1185">Reference proteome</keyword>
<organism evidence="3 4">
    <name type="scientific">Polaribacter cellanae</name>
    <dbReference type="NCBI Taxonomy" id="2818493"/>
    <lineage>
        <taxon>Bacteria</taxon>
        <taxon>Pseudomonadati</taxon>
        <taxon>Bacteroidota</taxon>
        <taxon>Flavobacteriia</taxon>
        <taxon>Flavobacteriales</taxon>
        <taxon>Flavobacteriaceae</taxon>
    </lineage>
</organism>
<dbReference type="PROSITE" id="PS50943">
    <property type="entry name" value="HTH_CROC1"/>
    <property type="match status" value="1"/>
</dbReference>
<keyword evidence="1" id="KW-0238">DNA-binding</keyword>
<evidence type="ECO:0000259" key="2">
    <source>
        <dbReference type="PROSITE" id="PS50943"/>
    </source>
</evidence>
<dbReference type="KEGG" id="pcea:J3359_09525"/>
<name>A0A975H5P6_9FLAO</name>
<dbReference type="RefSeq" id="WP_208076684.1">
    <property type="nucleotide sequence ID" value="NZ_CP071869.1"/>
</dbReference>
<dbReference type="Pfam" id="PF01381">
    <property type="entry name" value="HTH_3"/>
    <property type="match status" value="1"/>
</dbReference>